<evidence type="ECO:0000256" key="2">
    <source>
        <dbReference type="ARBA" id="ARBA00023015"/>
    </source>
</evidence>
<dbReference type="Proteomes" id="UP001085076">
    <property type="component" value="Miscellaneous, Linkage group lg01"/>
</dbReference>
<evidence type="ECO:0000256" key="3">
    <source>
        <dbReference type="ARBA" id="ARBA00023125"/>
    </source>
</evidence>
<dbReference type="Pfam" id="PF03106">
    <property type="entry name" value="WRKY"/>
    <property type="match status" value="1"/>
</dbReference>
<reference evidence="7" key="1">
    <citation type="submission" date="2021-03" db="EMBL/GenBank/DDBJ databases">
        <authorList>
            <person name="Li Z."/>
            <person name="Yang C."/>
        </authorList>
    </citation>
    <scope>NUCLEOTIDE SEQUENCE</scope>
    <source>
        <strain evidence="7">Dzin_1.0</strain>
        <tissue evidence="7">Leaf</tissue>
    </source>
</reference>
<dbReference type="SUPFAM" id="SSF118290">
    <property type="entry name" value="WRKY DNA-binding domain"/>
    <property type="match status" value="1"/>
</dbReference>
<proteinExistence type="predicted"/>
<dbReference type="Gene3D" id="2.20.25.80">
    <property type="entry name" value="WRKY domain"/>
    <property type="match status" value="1"/>
</dbReference>
<evidence type="ECO:0000313" key="8">
    <source>
        <dbReference type="Proteomes" id="UP001085076"/>
    </source>
</evidence>
<dbReference type="GO" id="GO:0003700">
    <property type="term" value="F:DNA-binding transcription factor activity"/>
    <property type="evidence" value="ECO:0007669"/>
    <property type="project" value="InterPro"/>
</dbReference>
<dbReference type="OrthoDB" id="786937at2759"/>
<feature type="domain" description="WRKY" evidence="6">
    <location>
        <begin position="80"/>
        <end position="146"/>
    </location>
</feature>
<keyword evidence="4" id="KW-0804">Transcription</keyword>
<dbReference type="SMART" id="SM00774">
    <property type="entry name" value="WRKY"/>
    <property type="match status" value="1"/>
</dbReference>
<dbReference type="EMBL" id="JAGGNH010000001">
    <property type="protein sequence ID" value="KAJ0985410.1"/>
    <property type="molecule type" value="Genomic_DNA"/>
</dbReference>
<organism evidence="7 8">
    <name type="scientific">Dioscorea zingiberensis</name>
    <dbReference type="NCBI Taxonomy" id="325984"/>
    <lineage>
        <taxon>Eukaryota</taxon>
        <taxon>Viridiplantae</taxon>
        <taxon>Streptophyta</taxon>
        <taxon>Embryophyta</taxon>
        <taxon>Tracheophyta</taxon>
        <taxon>Spermatophyta</taxon>
        <taxon>Magnoliopsida</taxon>
        <taxon>Liliopsida</taxon>
        <taxon>Dioscoreales</taxon>
        <taxon>Dioscoreaceae</taxon>
        <taxon>Dioscorea</taxon>
    </lineage>
</organism>
<sequence length="269" mass="30683">MTLILLQLLIEADGELDLASYLCQEAKKSLSLSLTILRYSNAAQVASEKKKSIHEDYPSHHVKLIRGHKIRTHKDLSGIVTSDPFFDGYRWRKYGQKTIKNSMFQRTYYKCRNGGCKATKTVQQIDCGKPPNFLVSYDMQHKCKVTEANQNLKMDSITSSQVLPPIIESNSLMKNIISKLEETSSPNSLFQNNMSKQTSSPNSHFQNNMNQDCSNSLEETKMTQAQAFDTYDHLSGIFMPQMFSPLRPILYSDEEIESAWLMGTSRSRE</sequence>
<evidence type="ECO:0000256" key="4">
    <source>
        <dbReference type="ARBA" id="ARBA00023163"/>
    </source>
</evidence>
<keyword evidence="5" id="KW-0539">Nucleus</keyword>
<keyword evidence="8" id="KW-1185">Reference proteome</keyword>
<dbReference type="GO" id="GO:0043565">
    <property type="term" value="F:sequence-specific DNA binding"/>
    <property type="evidence" value="ECO:0007669"/>
    <property type="project" value="InterPro"/>
</dbReference>
<dbReference type="InterPro" id="IPR036576">
    <property type="entry name" value="WRKY_dom_sf"/>
</dbReference>
<reference evidence="7" key="2">
    <citation type="journal article" date="2022" name="Hortic Res">
        <title>The genome of Dioscorea zingiberensis sheds light on the biosynthesis, origin and evolution of the medicinally important diosgenin saponins.</title>
        <authorList>
            <person name="Li Y."/>
            <person name="Tan C."/>
            <person name="Li Z."/>
            <person name="Guo J."/>
            <person name="Li S."/>
            <person name="Chen X."/>
            <person name="Wang C."/>
            <person name="Dai X."/>
            <person name="Yang H."/>
            <person name="Song W."/>
            <person name="Hou L."/>
            <person name="Xu J."/>
            <person name="Tong Z."/>
            <person name="Xu A."/>
            <person name="Yuan X."/>
            <person name="Wang W."/>
            <person name="Yang Q."/>
            <person name="Chen L."/>
            <person name="Sun Z."/>
            <person name="Wang K."/>
            <person name="Pan B."/>
            <person name="Chen J."/>
            <person name="Bao Y."/>
            <person name="Liu F."/>
            <person name="Qi X."/>
            <person name="Gang D.R."/>
            <person name="Wen J."/>
            <person name="Li J."/>
        </authorList>
    </citation>
    <scope>NUCLEOTIDE SEQUENCE</scope>
    <source>
        <strain evidence="7">Dzin_1.0</strain>
    </source>
</reference>
<gene>
    <name evidence="7" type="ORF">J5N97_003766</name>
</gene>
<keyword evidence="2" id="KW-0805">Transcription regulation</keyword>
<dbReference type="PROSITE" id="PS50811">
    <property type="entry name" value="WRKY"/>
    <property type="match status" value="1"/>
</dbReference>
<dbReference type="PANTHER" id="PTHR31282">
    <property type="entry name" value="WRKY TRANSCRIPTION FACTOR 21-RELATED"/>
    <property type="match status" value="1"/>
</dbReference>
<name>A0A9D5HQD7_9LILI</name>
<dbReference type="GO" id="GO:0005634">
    <property type="term" value="C:nucleus"/>
    <property type="evidence" value="ECO:0007669"/>
    <property type="project" value="UniProtKB-SubCell"/>
</dbReference>
<evidence type="ECO:0000256" key="1">
    <source>
        <dbReference type="ARBA" id="ARBA00004123"/>
    </source>
</evidence>
<comment type="caution">
    <text evidence="7">The sequence shown here is derived from an EMBL/GenBank/DDBJ whole genome shotgun (WGS) entry which is preliminary data.</text>
</comment>
<keyword evidence="3" id="KW-0238">DNA-binding</keyword>
<evidence type="ECO:0000313" key="7">
    <source>
        <dbReference type="EMBL" id="KAJ0985410.1"/>
    </source>
</evidence>
<evidence type="ECO:0000259" key="6">
    <source>
        <dbReference type="PROSITE" id="PS50811"/>
    </source>
</evidence>
<dbReference type="InterPro" id="IPR044810">
    <property type="entry name" value="WRKY_plant"/>
</dbReference>
<protein>
    <recommendedName>
        <fullName evidence="6">WRKY domain-containing protein</fullName>
    </recommendedName>
</protein>
<dbReference type="InterPro" id="IPR003657">
    <property type="entry name" value="WRKY_dom"/>
</dbReference>
<dbReference type="AlphaFoldDB" id="A0A9D5HQD7"/>
<accession>A0A9D5HQD7</accession>
<evidence type="ECO:0000256" key="5">
    <source>
        <dbReference type="ARBA" id="ARBA00023242"/>
    </source>
</evidence>
<comment type="subcellular location">
    <subcellularLocation>
        <location evidence="1">Nucleus</location>
    </subcellularLocation>
</comment>